<keyword evidence="3" id="KW-0547">Nucleotide-binding</keyword>
<dbReference type="GO" id="GO:0034040">
    <property type="term" value="F:ATPase-coupled lipid transmembrane transporter activity"/>
    <property type="evidence" value="ECO:0007669"/>
    <property type="project" value="TreeGrafter"/>
</dbReference>
<organism evidence="11 12">
    <name type="scientific">Pontivivens ytuae</name>
    <dbReference type="NCBI Taxonomy" id="2789856"/>
    <lineage>
        <taxon>Bacteria</taxon>
        <taxon>Pseudomonadati</taxon>
        <taxon>Pseudomonadota</taxon>
        <taxon>Alphaproteobacteria</taxon>
        <taxon>Rhodobacterales</taxon>
        <taxon>Paracoccaceae</taxon>
        <taxon>Pontivivens</taxon>
    </lineage>
</organism>
<dbReference type="GO" id="GO:0005886">
    <property type="term" value="C:plasma membrane"/>
    <property type="evidence" value="ECO:0007669"/>
    <property type="project" value="UniProtKB-SubCell"/>
</dbReference>
<feature type="domain" description="ABC transmembrane type-1" evidence="10">
    <location>
        <begin position="40"/>
        <end position="320"/>
    </location>
</feature>
<dbReference type="InterPro" id="IPR003439">
    <property type="entry name" value="ABC_transporter-like_ATP-bd"/>
</dbReference>
<dbReference type="PROSITE" id="PS50929">
    <property type="entry name" value="ABC_TM1F"/>
    <property type="match status" value="1"/>
</dbReference>
<dbReference type="SMART" id="SM00382">
    <property type="entry name" value="AAA"/>
    <property type="match status" value="1"/>
</dbReference>
<feature type="transmembrane region" description="Helical" evidence="8">
    <location>
        <begin position="182"/>
        <end position="202"/>
    </location>
</feature>
<feature type="transmembrane region" description="Helical" evidence="8">
    <location>
        <begin position="79"/>
        <end position="96"/>
    </location>
</feature>
<dbReference type="RefSeq" id="WP_196104508.1">
    <property type="nucleotide sequence ID" value="NZ_CP064942.1"/>
</dbReference>
<dbReference type="SUPFAM" id="SSF52540">
    <property type="entry name" value="P-loop containing nucleoside triphosphate hydrolases"/>
    <property type="match status" value="1"/>
</dbReference>
<evidence type="ECO:0000313" key="11">
    <source>
        <dbReference type="EMBL" id="QPH55309.1"/>
    </source>
</evidence>
<keyword evidence="4 11" id="KW-0067">ATP-binding</keyword>
<keyword evidence="5 8" id="KW-1133">Transmembrane helix</keyword>
<dbReference type="FunFam" id="3.40.50.300:FF:000218">
    <property type="entry name" value="Multidrug ABC transporter ATP-binding protein"/>
    <property type="match status" value="1"/>
</dbReference>
<dbReference type="AlphaFoldDB" id="A0A7S9LUE1"/>
<evidence type="ECO:0000256" key="5">
    <source>
        <dbReference type="ARBA" id="ARBA00022989"/>
    </source>
</evidence>
<keyword evidence="6 8" id="KW-0472">Membrane</keyword>
<dbReference type="GO" id="GO:0140359">
    <property type="term" value="F:ABC-type transporter activity"/>
    <property type="evidence" value="ECO:0007669"/>
    <property type="project" value="InterPro"/>
</dbReference>
<accession>A0A7S9LUE1</accession>
<evidence type="ECO:0000256" key="6">
    <source>
        <dbReference type="ARBA" id="ARBA00023136"/>
    </source>
</evidence>
<feature type="transmembrane region" description="Helical" evidence="8">
    <location>
        <begin position="37"/>
        <end position="59"/>
    </location>
</feature>
<dbReference type="InterPro" id="IPR017871">
    <property type="entry name" value="ABC_transporter-like_CS"/>
</dbReference>
<dbReference type="SUPFAM" id="SSF90123">
    <property type="entry name" value="ABC transporter transmembrane region"/>
    <property type="match status" value="1"/>
</dbReference>
<feature type="transmembrane region" description="Helical" evidence="8">
    <location>
        <begin position="260"/>
        <end position="290"/>
    </location>
</feature>
<proteinExistence type="predicted"/>
<feature type="transmembrane region" description="Helical" evidence="8">
    <location>
        <begin position="310"/>
        <end position="328"/>
    </location>
</feature>
<evidence type="ECO:0000259" key="10">
    <source>
        <dbReference type="PROSITE" id="PS50929"/>
    </source>
</evidence>
<dbReference type="PANTHER" id="PTHR24221">
    <property type="entry name" value="ATP-BINDING CASSETTE SUB-FAMILY B"/>
    <property type="match status" value="1"/>
</dbReference>
<dbReference type="InterPro" id="IPR027417">
    <property type="entry name" value="P-loop_NTPase"/>
</dbReference>
<evidence type="ECO:0000256" key="3">
    <source>
        <dbReference type="ARBA" id="ARBA00022741"/>
    </source>
</evidence>
<reference evidence="11 12" key="1">
    <citation type="submission" date="2020-11" db="EMBL/GenBank/DDBJ databases">
        <title>Description of Pontivivens ytuae sp. nov. isolated from deep sea sediment of Mariana Trench.</title>
        <authorList>
            <person name="Wang Z."/>
            <person name="Sun Q.-L."/>
            <person name="Xu X.-D."/>
            <person name="Tang Y.-Z."/>
            <person name="Zhang J."/>
        </authorList>
    </citation>
    <scope>NUCLEOTIDE SEQUENCE [LARGE SCALE GENOMIC DNA]</scope>
    <source>
        <strain evidence="11 12">MT2928</strain>
    </source>
</reference>
<feature type="domain" description="ABC transporter" evidence="9">
    <location>
        <begin position="360"/>
        <end position="600"/>
    </location>
</feature>
<dbReference type="GO" id="GO:0016887">
    <property type="term" value="F:ATP hydrolysis activity"/>
    <property type="evidence" value="ECO:0007669"/>
    <property type="project" value="InterPro"/>
</dbReference>
<comment type="subcellular location">
    <subcellularLocation>
        <location evidence="1">Cell membrane</location>
        <topology evidence="1">Multi-pass membrane protein</topology>
    </subcellularLocation>
</comment>
<dbReference type="InterPro" id="IPR036640">
    <property type="entry name" value="ABC1_TM_sf"/>
</dbReference>
<dbReference type="Gene3D" id="3.40.50.300">
    <property type="entry name" value="P-loop containing nucleotide triphosphate hydrolases"/>
    <property type="match status" value="1"/>
</dbReference>
<evidence type="ECO:0000313" key="12">
    <source>
        <dbReference type="Proteomes" id="UP000594800"/>
    </source>
</evidence>
<keyword evidence="12" id="KW-1185">Reference proteome</keyword>
<dbReference type="PANTHER" id="PTHR24221:SF203">
    <property type="entry name" value="ATP-BINDING_PERMEASE FUSION ABC TRANSPORTER-RELATED"/>
    <property type="match status" value="1"/>
</dbReference>
<dbReference type="Pfam" id="PF00664">
    <property type="entry name" value="ABC_membrane"/>
    <property type="match status" value="1"/>
</dbReference>
<dbReference type="Proteomes" id="UP000594800">
    <property type="component" value="Chromosome"/>
</dbReference>
<dbReference type="InterPro" id="IPR011527">
    <property type="entry name" value="ABC1_TM_dom"/>
</dbReference>
<sequence>MRRFFTELMDAFAPADGPPPRTLWPFLRWALRGSGPVIGVAALLGLFLGVSEAFGAWLVGYLVDLVASESSDGFVDRHLWTLAGAALFFMALRPLMMGVTSAVNSLGVMPNTSTLAMVRLNRHTLGQSLRFFEEDFAGRIAQKQMQTVSAISNILNELVNSATYALSVLIGAALLLSQVSGWLGLLLGGWFVVYALYIRALLPRIRKRSRARAAARAALSGHVVDTVSNIATVKLFAHATRERDTAEDAMARLRERMQDFGVVSVQFRLGLGVLAGALPVMLLGAGIWLWQGGQATPGDLAMAGLLATRIGQMSFWLSFVAMGVFTNIGEIEDGMRTLTPPHDLLDRADAAAPERVAGAVAFENVEFRYGRREGGGLDGLSLRVAAGEKVGLVGRSGAGKSTALELLLRLRDVEAGRITLDGGDIRELTQDGLRDAIATVRQDTSMFNRSARDNIAYGRPDATDAEVTAAAQAAQAHEFVMALHDHDGRTGYDARLGERGVKLSGGQRQRVAIARAFLKDAPILLLDEATAALDSETEQAVQAALETLMEGRTVIAVAHRLSTLARMDRIVVIDEGRVVEEGRHDVLLARGGLYASFWARQSGGFLQADAAE</sequence>
<dbReference type="Pfam" id="PF00005">
    <property type="entry name" value="ABC_tran"/>
    <property type="match status" value="1"/>
</dbReference>
<evidence type="ECO:0000256" key="1">
    <source>
        <dbReference type="ARBA" id="ARBA00004651"/>
    </source>
</evidence>
<dbReference type="InterPro" id="IPR039421">
    <property type="entry name" value="Type_1_exporter"/>
</dbReference>
<comment type="function">
    <text evidence="7">Part of an ABC transporter complex. Transmembrane domains (TMD) form a pore in the inner membrane and the ATP-binding domain (NBD) is responsible for energy generation.</text>
</comment>
<gene>
    <name evidence="11" type="ORF">I0K15_06100</name>
</gene>
<evidence type="ECO:0000256" key="7">
    <source>
        <dbReference type="ARBA" id="ARBA00024725"/>
    </source>
</evidence>
<dbReference type="GO" id="GO:0005524">
    <property type="term" value="F:ATP binding"/>
    <property type="evidence" value="ECO:0007669"/>
    <property type="project" value="UniProtKB-KW"/>
</dbReference>
<dbReference type="KEGG" id="poz:I0K15_06100"/>
<evidence type="ECO:0000259" key="9">
    <source>
        <dbReference type="PROSITE" id="PS50893"/>
    </source>
</evidence>
<dbReference type="Gene3D" id="1.20.1560.10">
    <property type="entry name" value="ABC transporter type 1, transmembrane domain"/>
    <property type="match status" value="1"/>
</dbReference>
<protein>
    <submittedName>
        <fullName evidence="11">ABC transporter ATP-binding protein</fullName>
    </submittedName>
</protein>
<evidence type="ECO:0000256" key="4">
    <source>
        <dbReference type="ARBA" id="ARBA00022840"/>
    </source>
</evidence>
<dbReference type="PROSITE" id="PS50893">
    <property type="entry name" value="ABC_TRANSPORTER_2"/>
    <property type="match status" value="1"/>
</dbReference>
<dbReference type="EMBL" id="CP064942">
    <property type="protein sequence ID" value="QPH55309.1"/>
    <property type="molecule type" value="Genomic_DNA"/>
</dbReference>
<evidence type="ECO:0000256" key="8">
    <source>
        <dbReference type="SAM" id="Phobius"/>
    </source>
</evidence>
<name>A0A7S9LUE1_9RHOB</name>
<evidence type="ECO:0000256" key="2">
    <source>
        <dbReference type="ARBA" id="ARBA00022692"/>
    </source>
</evidence>
<feature type="transmembrane region" description="Helical" evidence="8">
    <location>
        <begin position="158"/>
        <end position="176"/>
    </location>
</feature>
<dbReference type="PROSITE" id="PS00211">
    <property type="entry name" value="ABC_TRANSPORTER_1"/>
    <property type="match status" value="1"/>
</dbReference>
<keyword evidence="2 8" id="KW-0812">Transmembrane</keyword>
<dbReference type="InterPro" id="IPR003593">
    <property type="entry name" value="AAA+_ATPase"/>
</dbReference>